<organism evidence="4 5">
    <name type="scientific">Gordonia desulfuricans</name>
    <dbReference type="NCBI Taxonomy" id="89051"/>
    <lineage>
        <taxon>Bacteria</taxon>
        <taxon>Bacillati</taxon>
        <taxon>Actinomycetota</taxon>
        <taxon>Actinomycetes</taxon>
        <taxon>Mycobacteriales</taxon>
        <taxon>Gordoniaceae</taxon>
        <taxon>Gordonia</taxon>
    </lineage>
</organism>
<evidence type="ECO:0000256" key="1">
    <source>
        <dbReference type="ARBA" id="ARBA00022679"/>
    </source>
</evidence>
<dbReference type="GO" id="GO:0016747">
    <property type="term" value="F:acyltransferase activity, transferring groups other than amino-acyl groups"/>
    <property type="evidence" value="ECO:0007669"/>
    <property type="project" value="InterPro"/>
</dbReference>
<evidence type="ECO:0000256" key="2">
    <source>
        <dbReference type="ARBA" id="ARBA00023315"/>
    </source>
</evidence>
<dbReference type="InterPro" id="IPR050832">
    <property type="entry name" value="Bact_Acetyltransf"/>
</dbReference>
<dbReference type="InterPro" id="IPR016181">
    <property type="entry name" value="Acyl_CoA_acyltransferase"/>
</dbReference>
<dbReference type="Gene3D" id="3.40.630.30">
    <property type="match status" value="1"/>
</dbReference>
<dbReference type="PANTHER" id="PTHR43877:SF5">
    <property type="entry name" value="BLL8307 PROTEIN"/>
    <property type="match status" value="1"/>
</dbReference>
<protein>
    <submittedName>
        <fullName evidence="4">GNAT family N-acetyltransferase</fullName>
    </submittedName>
</protein>
<evidence type="ECO:0000313" key="4">
    <source>
        <dbReference type="EMBL" id="NDK90211.1"/>
    </source>
</evidence>
<dbReference type="Proteomes" id="UP000466307">
    <property type="component" value="Unassembled WGS sequence"/>
</dbReference>
<keyword evidence="5" id="KW-1185">Reference proteome</keyword>
<dbReference type="PANTHER" id="PTHR43877">
    <property type="entry name" value="AMINOALKYLPHOSPHONATE N-ACETYLTRANSFERASE-RELATED-RELATED"/>
    <property type="match status" value="1"/>
</dbReference>
<feature type="domain" description="N-acetyltransferase" evidence="3">
    <location>
        <begin position="1"/>
        <end position="155"/>
    </location>
</feature>
<accession>A0A7K3LQ65</accession>
<dbReference type="AlphaFoldDB" id="A0A7K3LQ65"/>
<keyword evidence="2" id="KW-0012">Acyltransferase</keyword>
<proteinExistence type="predicted"/>
<dbReference type="CDD" id="cd04301">
    <property type="entry name" value="NAT_SF"/>
    <property type="match status" value="1"/>
</dbReference>
<gene>
    <name evidence="4" type="ORF">GYA93_11550</name>
</gene>
<name>A0A7K3LQ65_9ACTN</name>
<comment type="caution">
    <text evidence="4">The sequence shown here is derived from an EMBL/GenBank/DDBJ whole genome shotgun (WGS) entry which is preliminary data.</text>
</comment>
<sequence length="155" mass="16921">MAAAHGIERADFDDPGLTGFLEAHLSDIAPTAPATSRHALTMAELMDSSVRLWVVRQDGDVVATGALARLEPGHEELKSMRTAPESRGRGIARLLLEHLLLDARTRGVTRVSLETGSMDFFEPARRLYRSAGFVVCGPFGRYPADPNSVFMTLAW</sequence>
<dbReference type="SUPFAM" id="SSF55729">
    <property type="entry name" value="Acyl-CoA N-acyltransferases (Nat)"/>
    <property type="match status" value="1"/>
</dbReference>
<evidence type="ECO:0000313" key="5">
    <source>
        <dbReference type="Proteomes" id="UP000466307"/>
    </source>
</evidence>
<dbReference type="EMBL" id="JAADZU010000032">
    <property type="protein sequence ID" value="NDK90211.1"/>
    <property type="molecule type" value="Genomic_DNA"/>
</dbReference>
<keyword evidence="1 4" id="KW-0808">Transferase</keyword>
<dbReference type="RefSeq" id="WP_059036564.1">
    <property type="nucleotide sequence ID" value="NZ_JAADZU010000032.1"/>
</dbReference>
<reference evidence="4 5" key="1">
    <citation type="submission" date="2020-01" db="EMBL/GenBank/DDBJ databases">
        <title>Investigation of new actinobacteria for the biodesulphurisation of diesel fuel.</title>
        <authorList>
            <person name="Athi Narayanan S.M."/>
        </authorList>
    </citation>
    <scope>NUCLEOTIDE SEQUENCE [LARGE SCALE GENOMIC DNA]</scope>
    <source>
        <strain evidence="4 5">213E</strain>
    </source>
</reference>
<dbReference type="PROSITE" id="PS51186">
    <property type="entry name" value="GNAT"/>
    <property type="match status" value="1"/>
</dbReference>
<dbReference type="Pfam" id="PF00583">
    <property type="entry name" value="Acetyltransf_1"/>
    <property type="match status" value="1"/>
</dbReference>
<evidence type="ECO:0000259" key="3">
    <source>
        <dbReference type="PROSITE" id="PS51186"/>
    </source>
</evidence>
<dbReference type="InterPro" id="IPR000182">
    <property type="entry name" value="GNAT_dom"/>
</dbReference>